<reference evidence="2 3" key="1">
    <citation type="journal article" date="2024" name="Nat. Commun.">
        <title>Phylogenomics reveals the evolutionary origins of lichenization in chlorophyte algae.</title>
        <authorList>
            <person name="Puginier C."/>
            <person name="Libourel C."/>
            <person name="Otte J."/>
            <person name="Skaloud P."/>
            <person name="Haon M."/>
            <person name="Grisel S."/>
            <person name="Petersen M."/>
            <person name="Berrin J.G."/>
            <person name="Delaux P.M."/>
            <person name="Dal Grande F."/>
            <person name="Keller J."/>
        </authorList>
    </citation>
    <scope>NUCLEOTIDE SEQUENCE [LARGE SCALE GENOMIC DNA]</scope>
    <source>
        <strain evidence="2 3">SAG 2523</strain>
    </source>
</reference>
<sequence>MKAPTPALGQPPAAEAPWSIASGPPSSGLLPSPLHSSALASADGVLSMGEDMTGLSFDIEEDVGLFDPEVLEMMLAQTS</sequence>
<accession>A0AAW1T0D8</accession>
<gene>
    <name evidence="2" type="ORF">WJX84_000048</name>
</gene>
<organism evidence="2 3">
    <name type="scientific">Apatococcus fuscideae</name>
    <dbReference type="NCBI Taxonomy" id="2026836"/>
    <lineage>
        <taxon>Eukaryota</taxon>
        <taxon>Viridiplantae</taxon>
        <taxon>Chlorophyta</taxon>
        <taxon>core chlorophytes</taxon>
        <taxon>Trebouxiophyceae</taxon>
        <taxon>Chlorellales</taxon>
        <taxon>Chlorellaceae</taxon>
        <taxon>Apatococcus</taxon>
    </lineage>
</organism>
<feature type="compositionally biased region" description="Low complexity" evidence="1">
    <location>
        <begin position="21"/>
        <end position="34"/>
    </location>
</feature>
<protein>
    <submittedName>
        <fullName evidence="2">Uncharacterized protein</fullName>
    </submittedName>
</protein>
<feature type="region of interest" description="Disordered" evidence="1">
    <location>
        <begin position="1"/>
        <end position="34"/>
    </location>
</feature>
<evidence type="ECO:0000313" key="3">
    <source>
        <dbReference type="Proteomes" id="UP001485043"/>
    </source>
</evidence>
<keyword evidence="3" id="KW-1185">Reference proteome</keyword>
<comment type="caution">
    <text evidence="2">The sequence shown here is derived from an EMBL/GenBank/DDBJ whole genome shotgun (WGS) entry which is preliminary data.</text>
</comment>
<evidence type="ECO:0000313" key="2">
    <source>
        <dbReference type="EMBL" id="KAK9862127.1"/>
    </source>
</evidence>
<dbReference type="AlphaFoldDB" id="A0AAW1T0D8"/>
<name>A0AAW1T0D8_9CHLO</name>
<dbReference type="Proteomes" id="UP001485043">
    <property type="component" value="Unassembled WGS sequence"/>
</dbReference>
<dbReference type="EMBL" id="JALJOV010000651">
    <property type="protein sequence ID" value="KAK9862127.1"/>
    <property type="molecule type" value="Genomic_DNA"/>
</dbReference>
<proteinExistence type="predicted"/>
<evidence type="ECO:0000256" key="1">
    <source>
        <dbReference type="SAM" id="MobiDB-lite"/>
    </source>
</evidence>